<evidence type="ECO:0000256" key="3">
    <source>
        <dbReference type="ARBA" id="ARBA00022475"/>
    </source>
</evidence>
<feature type="transmembrane region" description="Helical" evidence="7">
    <location>
        <begin position="152"/>
        <end position="171"/>
    </location>
</feature>
<name>A0A1M6PL98_PARC5</name>
<comment type="similarity">
    <text evidence="2">Belongs to the EamA transporter family.</text>
</comment>
<dbReference type="AlphaFoldDB" id="A0A1M6PL98"/>
<dbReference type="PANTHER" id="PTHR32322:SF18">
    <property type="entry name" value="S-ADENOSYLMETHIONINE_S-ADENOSYLHOMOCYSTEINE TRANSPORTER"/>
    <property type="match status" value="1"/>
</dbReference>
<proteinExistence type="inferred from homology"/>
<dbReference type="OrthoDB" id="9805239at2"/>
<feature type="domain" description="EamA" evidence="8">
    <location>
        <begin position="153"/>
        <end position="287"/>
    </location>
</feature>
<feature type="transmembrane region" description="Helical" evidence="7">
    <location>
        <begin position="126"/>
        <end position="146"/>
    </location>
</feature>
<evidence type="ECO:0000256" key="7">
    <source>
        <dbReference type="SAM" id="Phobius"/>
    </source>
</evidence>
<evidence type="ECO:0000313" key="10">
    <source>
        <dbReference type="Proteomes" id="UP000184465"/>
    </source>
</evidence>
<dbReference type="InterPro" id="IPR050638">
    <property type="entry name" value="AA-Vitamin_Transporters"/>
</dbReference>
<accession>A0A1M6PL98</accession>
<dbReference type="EMBL" id="FRAG01000025">
    <property type="protein sequence ID" value="SHK08637.1"/>
    <property type="molecule type" value="Genomic_DNA"/>
</dbReference>
<feature type="transmembrane region" description="Helical" evidence="7">
    <location>
        <begin position="247"/>
        <end position="264"/>
    </location>
</feature>
<evidence type="ECO:0000259" key="8">
    <source>
        <dbReference type="Pfam" id="PF00892"/>
    </source>
</evidence>
<evidence type="ECO:0000256" key="5">
    <source>
        <dbReference type="ARBA" id="ARBA00022989"/>
    </source>
</evidence>
<feature type="transmembrane region" description="Helical" evidence="7">
    <location>
        <begin position="32"/>
        <end position="56"/>
    </location>
</feature>
<evidence type="ECO:0000313" key="9">
    <source>
        <dbReference type="EMBL" id="SHK08637.1"/>
    </source>
</evidence>
<keyword evidence="4 7" id="KW-0812">Transmembrane</keyword>
<dbReference type="Pfam" id="PF00892">
    <property type="entry name" value="EamA"/>
    <property type="match status" value="2"/>
</dbReference>
<keyword evidence="10" id="KW-1185">Reference proteome</keyword>
<feature type="transmembrane region" description="Helical" evidence="7">
    <location>
        <begin position="270"/>
        <end position="287"/>
    </location>
</feature>
<evidence type="ECO:0000256" key="6">
    <source>
        <dbReference type="ARBA" id="ARBA00023136"/>
    </source>
</evidence>
<dbReference type="InterPro" id="IPR037185">
    <property type="entry name" value="EmrE-like"/>
</dbReference>
<organism evidence="9 10">
    <name type="scientific">Paramaledivibacter caminithermalis (strain DSM 15212 / CIP 107654 / DViRD3)</name>
    <name type="common">Clostridium caminithermale</name>
    <dbReference type="NCBI Taxonomy" id="1121301"/>
    <lineage>
        <taxon>Bacteria</taxon>
        <taxon>Bacillati</taxon>
        <taxon>Bacillota</taxon>
        <taxon>Clostridia</taxon>
        <taxon>Peptostreptococcales</taxon>
        <taxon>Caminicellaceae</taxon>
        <taxon>Paramaledivibacter</taxon>
    </lineage>
</organism>
<dbReference type="STRING" id="1121301.SAMN02745912_02192"/>
<keyword evidence="3" id="KW-1003">Cell membrane</keyword>
<feature type="domain" description="EamA" evidence="8">
    <location>
        <begin position="9"/>
        <end position="140"/>
    </location>
</feature>
<feature type="transmembrane region" description="Helical" evidence="7">
    <location>
        <begin position="91"/>
        <end position="114"/>
    </location>
</feature>
<evidence type="ECO:0000256" key="1">
    <source>
        <dbReference type="ARBA" id="ARBA00004651"/>
    </source>
</evidence>
<evidence type="ECO:0000256" key="2">
    <source>
        <dbReference type="ARBA" id="ARBA00007362"/>
    </source>
</evidence>
<dbReference type="RefSeq" id="WP_073149789.1">
    <property type="nucleotide sequence ID" value="NZ_FRAG01000025.1"/>
</dbReference>
<feature type="transmembrane region" description="Helical" evidence="7">
    <location>
        <begin position="183"/>
        <end position="202"/>
    </location>
</feature>
<dbReference type="PANTHER" id="PTHR32322">
    <property type="entry name" value="INNER MEMBRANE TRANSPORTER"/>
    <property type="match status" value="1"/>
</dbReference>
<dbReference type="InterPro" id="IPR000620">
    <property type="entry name" value="EamA_dom"/>
</dbReference>
<feature type="transmembrane region" description="Helical" evidence="7">
    <location>
        <begin position="68"/>
        <end position="85"/>
    </location>
</feature>
<protein>
    <submittedName>
        <fullName evidence="9">Permease of the drug/metabolite transporter (DMT) superfamily</fullName>
    </submittedName>
</protein>
<reference evidence="9 10" key="1">
    <citation type="submission" date="2016-11" db="EMBL/GenBank/DDBJ databases">
        <authorList>
            <person name="Jaros S."/>
            <person name="Januszkiewicz K."/>
            <person name="Wedrychowicz H."/>
        </authorList>
    </citation>
    <scope>NUCLEOTIDE SEQUENCE [LARGE SCALE GENOMIC DNA]</scope>
    <source>
        <strain evidence="9 10">DSM 15212</strain>
    </source>
</reference>
<evidence type="ECO:0000256" key="4">
    <source>
        <dbReference type="ARBA" id="ARBA00022692"/>
    </source>
</evidence>
<sequence>MKGKKALPLIAMIITCIVWGLSFLSIKVTVAVISPMTLALLRFFIGSIVLSIIYLFLEKKKGFNKKDIPIFALSGFIGVTIYFYFENNAISMIAASSASIIIAVIPIFTLIAEIIVFKVKLTAKKIISVIVSFIGVYFIVGINIGGTSSNSLKGYLLMFGAVLAWVVYTIITRPLYKKYSQIAIVYFQTLFGTLFLIPFAIFETTNWDLVSNVIIFNVMYLGVFCSAIAYYLYIYAMNHLGVSTTSLFLNLLPAITVVASYFILKEDITVYQIIGGVLVIFAVYLVNTGNKENKQDSMEEENLEIVT</sequence>
<gene>
    <name evidence="9" type="ORF">SAMN02745912_02192</name>
</gene>
<dbReference type="SUPFAM" id="SSF103481">
    <property type="entry name" value="Multidrug resistance efflux transporter EmrE"/>
    <property type="match status" value="2"/>
</dbReference>
<comment type="subcellular location">
    <subcellularLocation>
        <location evidence="1">Cell membrane</location>
        <topology evidence="1">Multi-pass membrane protein</topology>
    </subcellularLocation>
</comment>
<feature type="transmembrane region" description="Helical" evidence="7">
    <location>
        <begin position="214"/>
        <end position="235"/>
    </location>
</feature>
<dbReference type="GO" id="GO:0005886">
    <property type="term" value="C:plasma membrane"/>
    <property type="evidence" value="ECO:0007669"/>
    <property type="project" value="UniProtKB-SubCell"/>
</dbReference>
<dbReference type="Gene3D" id="1.10.3730.20">
    <property type="match status" value="1"/>
</dbReference>
<feature type="transmembrane region" description="Helical" evidence="7">
    <location>
        <begin position="7"/>
        <end position="26"/>
    </location>
</feature>
<keyword evidence="5 7" id="KW-1133">Transmembrane helix</keyword>
<keyword evidence="6 7" id="KW-0472">Membrane</keyword>
<dbReference type="Proteomes" id="UP000184465">
    <property type="component" value="Unassembled WGS sequence"/>
</dbReference>